<protein>
    <submittedName>
        <fullName evidence="2">Uncharacterized protein</fullName>
    </submittedName>
</protein>
<evidence type="ECO:0000313" key="3">
    <source>
        <dbReference type="Proteomes" id="UP000307749"/>
    </source>
</evidence>
<dbReference type="Proteomes" id="UP000307749">
    <property type="component" value="Unassembled WGS sequence"/>
</dbReference>
<dbReference type="AlphaFoldDB" id="A0A4S3KGE4"/>
<dbReference type="EMBL" id="MWQO01000061">
    <property type="protein sequence ID" value="THD07338.1"/>
    <property type="molecule type" value="Genomic_DNA"/>
</dbReference>
<evidence type="ECO:0000313" key="2">
    <source>
        <dbReference type="EMBL" id="THD07338.1"/>
    </source>
</evidence>
<feature type="compositionally biased region" description="Basic residues" evidence="1">
    <location>
        <begin position="231"/>
        <end position="243"/>
    </location>
</feature>
<proteinExistence type="predicted"/>
<name>A0A4S3KGE4_9GAMM</name>
<comment type="caution">
    <text evidence="2">The sequence shown here is derived from an EMBL/GenBank/DDBJ whole genome shotgun (WGS) entry which is preliminary data.</text>
</comment>
<gene>
    <name evidence="2" type="ORF">B1806_14990</name>
</gene>
<keyword evidence="3" id="KW-1185">Reference proteome</keyword>
<reference evidence="2 3" key="1">
    <citation type="submission" date="2017-02" db="EMBL/GenBank/DDBJ databases">
        <title>Whole genome sequencing of Metallibacterium scheffleri DSM 24874 (T).</title>
        <authorList>
            <person name="Kumar S."/>
            <person name="Patil P."/>
            <person name="Patil P.B."/>
        </authorList>
    </citation>
    <scope>NUCLEOTIDE SEQUENCE [LARGE SCALE GENOMIC DNA]</scope>
    <source>
        <strain evidence="2 3">DSM 24874</strain>
    </source>
</reference>
<sequence>MYRGRARSSLADKWRTGKALPTRLSAQRIERLLSGTLAVFDSPLFPLLEDRPFTVQELRKLFAPYRETRVPLIVWRFPNDEELRERRHWVPTLHEKDTSSLVRRGDIWGFIAAVWVARMCEAQGELDYHFTACMDVYRAAPAALKESWLAPHVDQLFKLLETVRYREISTFIMFDVDLDIIKRQASDPNHEPIREYRPRDPLTHRFVEIEDPVLPAHWIPGTVWRDQQRRREQRRATLKKSHRPSPPTT</sequence>
<accession>A0A4S3KGE4</accession>
<evidence type="ECO:0000256" key="1">
    <source>
        <dbReference type="SAM" id="MobiDB-lite"/>
    </source>
</evidence>
<feature type="region of interest" description="Disordered" evidence="1">
    <location>
        <begin position="226"/>
        <end position="249"/>
    </location>
</feature>
<organism evidence="2 3">
    <name type="scientific">Metallibacterium scheffleri</name>
    <dbReference type="NCBI Taxonomy" id="993689"/>
    <lineage>
        <taxon>Bacteria</taxon>
        <taxon>Pseudomonadati</taxon>
        <taxon>Pseudomonadota</taxon>
        <taxon>Gammaproteobacteria</taxon>
        <taxon>Lysobacterales</taxon>
        <taxon>Rhodanobacteraceae</taxon>
        <taxon>Metallibacterium</taxon>
    </lineage>
</organism>